<feature type="transmembrane region" description="Helical" evidence="2">
    <location>
        <begin position="498"/>
        <end position="527"/>
    </location>
</feature>
<dbReference type="AlphaFoldDB" id="A0A6N1VDD5"/>
<feature type="transmembrane region" description="Helical" evidence="2">
    <location>
        <begin position="12"/>
        <end position="36"/>
    </location>
</feature>
<name>A0A6N1VDD5_9HYPH</name>
<dbReference type="InterPro" id="IPR010656">
    <property type="entry name" value="DctM"/>
</dbReference>
<evidence type="ECO:0000256" key="2">
    <source>
        <dbReference type="SAM" id="Phobius"/>
    </source>
</evidence>
<dbReference type="Pfam" id="PF06808">
    <property type="entry name" value="DctM"/>
    <property type="match status" value="1"/>
</dbReference>
<gene>
    <name evidence="4" type="ORF">HTY61_01560</name>
</gene>
<evidence type="ECO:0000313" key="5">
    <source>
        <dbReference type="Proteomes" id="UP000509367"/>
    </source>
</evidence>
<evidence type="ECO:0000313" key="4">
    <source>
        <dbReference type="EMBL" id="QKV17242.1"/>
    </source>
</evidence>
<keyword evidence="2" id="KW-0812">Transmembrane</keyword>
<feature type="transmembrane region" description="Helical" evidence="2">
    <location>
        <begin position="183"/>
        <end position="209"/>
    </location>
</feature>
<feature type="transmembrane region" description="Helical" evidence="2">
    <location>
        <begin position="81"/>
        <end position="105"/>
    </location>
</feature>
<keyword evidence="1" id="KW-0997">Cell inner membrane</keyword>
<dbReference type="RefSeq" id="WP_175275138.1">
    <property type="nucleotide sequence ID" value="NZ_CP054836.1"/>
</dbReference>
<keyword evidence="1" id="KW-1003">Cell membrane</keyword>
<dbReference type="KEGG" id="orm:HTY61_01560"/>
<keyword evidence="5" id="KW-1185">Reference proteome</keyword>
<comment type="function">
    <text evidence="1">Part of the tripartite ATP-independent periplasmic (TRAP) transport system.</text>
</comment>
<dbReference type="PANTHER" id="PTHR43849:SF2">
    <property type="entry name" value="BLL3936 PROTEIN"/>
    <property type="match status" value="1"/>
</dbReference>
<evidence type="ECO:0000256" key="1">
    <source>
        <dbReference type="RuleBase" id="RU369079"/>
    </source>
</evidence>
<feature type="transmembrane region" description="Helical" evidence="2">
    <location>
        <begin position="48"/>
        <end position="69"/>
    </location>
</feature>
<sequence length="649" mass="68879">MPPKSKSRRELWLNATVFAVGLFVALIGLLNVLPSYGVLPRFGPFPVAWYRPLIFGAAIVTVTLLHLQARHAADRLTPVETALSLAIAAVGLWVCWDYYLVYTILNDSVMFFSGREATFALVATAVTIILCWASWGYPIALLGVLGFIYLATGEYWPGFLQTAPSDFVETVAQNLWYDADQGILGSIMAIILSTVLPFIILGALLEGVGAGESMIRISFHLMRKLRGGPAFAAITASAMFGTVSGSAVANVVGTGVVTIPMIRRRGFSPAFSGAVEATASTGGQILPPIMGAAALVLADYVGVSYLTVIVASVTPALAYYVSLYLAVYFEARKLGDAIVMTEDDTDIRTQDWINLVLVFAPIAIVVWLLVRGMSPAGASIAAIFALFPLSFINGDIRRKPWRLIGALARGGQTVARLMIAIGVVGIIVSVLSATGIPTKFAVLLNSAFDTSLLFALMIAAGGCIILGMGMPTLPAYIAIIVVMGPTLADLGVQPLTAHLFVLFFGTAAGITPPVAIAAYAAAAISGGKPIATAVASTRIGAMIFIIPFAFVFNPILLGVQAAGAEFTLEAWLWAILRLLPALYLCSSGFGGFDFARLTYAERFLRLASVFLLLTPVLWQQLAGLALGLAVVGGHLLRHRVFTPVRTQTR</sequence>
<feature type="transmembrane region" description="Helical" evidence="2">
    <location>
        <begin position="305"/>
        <end position="331"/>
    </location>
</feature>
<comment type="subcellular location">
    <subcellularLocation>
        <location evidence="1">Cell inner membrane</location>
        <topology evidence="1">Multi-pass membrane protein</topology>
    </subcellularLocation>
</comment>
<feature type="transmembrane region" description="Helical" evidence="2">
    <location>
        <begin position="352"/>
        <end position="370"/>
    </location>
</feature>
<proteinExistence type="predicted"/>
<keyword evidence="2" id="KW-1133">Transmembrane helix</keyword>
<evidence type="ECO:0000259" key="3">
    <source>
        <dbReference type="Pfam" id="PF06808"/>
    </source>
</evidence>
<dbReference type="NCBIfam" id="TIGR02123">
    <property type="entry name" value="TRAP_fused"/>
    <property type="match status" value="1"/>
</dbReference>
<keyword evidence="1" id="KW-0813">Transport</keyword>
<feature type="transmembrane region" description="Helical" evidence="2">
    <location>
        <begin position="117"/>
        <end position="135"/>
    </location>
</feature>
<organism evidence="4 5">
    <name type="scientific">Oricola thermophila</name>
    <dbReference type="NCBI Taxonomy" id="2742145"/>
    <lineage>
        <taxon>Bacteria</taxon>
        <taxon>Pseudomonadati</taxon>
        <taxon>Pseudomonadota</taxon>
        <taxon>Alphaproteobacteria</taxon>
        <taxon>Hyphomicrobiales</taxon>
        <taxon>Ahrensiaceae</taxon>
        <taxon>Oricola</taxon>
    </lineage>
</organism>
<accession>A0A6N1VDD5</accession>
<dbReference type="EMBL" id="CP054836">
    <property type="protein sequence ID" value="QKV17242.1"/>
    <property type="molecule type" value="Genomic_DNA"/>
</dbReference>
<dbReference type="Proteomes" id="UP000509367">
    <property type="component" value="Chromosome"/>
</dbReference>
<feature type="domain" description="TRAP C4-dicarboxylate transport system permease DctM subunit" evidence="3">
    <location>
        <begin position="134"/>
        <end position="560"/>
    </location>
</feature>
<feature type="transmembrane region" description="Helical" evidence="2">
    <location>
        <begin position="539"/>
        <end position="559"/>
    </location>
</feature>
<keyword evidence="2" id="KW-0472">Membrane</keyword>
<protein>
    <submittedName>
        <fullName evidence="4">TRAP transporter fused permease subunit</fullName>
    </submittedName>
</protein>
<feature type="transmembrane region" description="Helical" evidence="2">
    <location>
        <begin position="230"/>
        <end position="252"/>
    </location>
</feature>
<feature type="transmembrane region" description="Helical" evidence="2">
    <location>
        <begin position="376"/>
        <end position="396"/>
    </location>
</feature>
<dbReference type="InterPro" id="IPR011853">
    <property type="entry name" value="TRAP_DctM-Dct_fused"/>
</dbReference>
<dbReference type="PANTHER" id="PTHR43849">
    <property type="entry name" value="BLL3936 PROTEIN"/>
    <property type="match status" value="1"/>
</dbReference>
<reference evidence="4 5" key="1">
    <citation type="submission" date="2020-06" db="EMBL/GenBank/DDBJ databases">
        <title>Oricola thermophila sp. nov. isolated from a tidal sediments.</title>
        <authorList>
            <person name="Kwon K.K."/>
            <person name="Yang S.-H."/>
            <person name="Park M.-J."/>
        </authorList>
    </citation>
    <scope>NUCLEOTIDE SEQUENCE [LARGE SCALE GENOMIC DNA]</scope>
    <source>
        <strain evidence="4 5">MEBiC13590</strain>
    </source>
</reference>
<feature type="transmembrane region" description="Helical" evidence="2">
    <location>
        <begin position="606"/>
        <end position="631"/>
    </location>
</feature>
<dbReference type="GO" id="GO:0005886">
    <property type="term" value="C:plasma membrane"/>
    <property type="evidence" value="ECO:0007669"/>
    <property type="project" value="UniProtKB-SubCell"/>
</dbReference>
<feature type="transmembrane region" description="Helical" evidence="2">
    <location>
        <begin position="417"/>
        <end position="436"/>
    </location>
</feature>
<feature type="transmembrane region" description="Helical" evidence="2">
    <location>
        <begin position="571"/>
        <end position="594"/>
    </location>
</feature>
<feature type="transmembrane region" description="Helical" evidence="2">
    <location>
        <begin position="442"/>
        <end position="466"/>
    </location>
</feature>
<dbReference type="GO" id="GO:0022857">
    <property type="term" value="F:transmembrane transporter activity"/>
    <property type="evidence" value="ECO:0007669"/>
    <property type="project" value="UniProtKB-UniRule"/>
</dbReference>